<keyword evidence="6" id="KW-0472">Membrane</keyword>
<proteinExistence type="predicted"/>
<dbReference type="AlphaFoldDB" id="A0A2G9RTZ9"/>
<keyword evidence="7 9" id="KW-1015">Disulfide bond</keyword>
<keyword evidence="13" id="KW-1185">Reference proteome</keyword>
<organism evidence="12 13">
    <name type="scientific">Aquarana catesbeiana</name>
    <name type="common">American bullfrog</name>
    <name type="synonym">Rana catesbeiana</name>
    <dbReference type="NCBI Taxonomy" id="8400"/>
    <lineage>
        <taxon>Eukaryota</taxon>
        <taxon>Metazoa</taxon>
        <taxon>Chordata</taxon>
        <taxon>Craniata</taxon>
        <taxon>Vertebrata</taxon>
        <taxon>Euteleostomi</taxon>
        <taxon>Amphibia</taxon>
        <taxon>Batrachia</taxon>
        <taxon>Anura</taxon>
        <taxon>Neobatrachia</taxon>
        <taxon>Ranoidea</taxon>
        <taxon>Ranidae</taxon>
        <taxon>Aquarana</taxon>
    </lineage>
</organism>
<dbReference type="PROSITE" id="PS50287">
    <property type="entry name" value="SRCR_2"/>
    <property type="match status" value="1"/>
</dbReference>
<comment type="caution">
    <text evidence="9">Lacks conserved residue(s) required for the propagation of feature annotation.</text>
</comment>
<dbReference type="FunFam" id="3.10.250.10:FF:000016">
    <property type="entry name" value="Scavenger receptor cysteine-rich protein type 12"/>
    <property type="match status" value="1"/>
</dbReference>
<evidence type="ECO:0000256" key="7">
    <source>
        <dbReference type="ARBA" id="ARBA00023157"/>
    </source>
</evidence>
<evidence type="ECO:0000256" key="3">
    <source>
        <dbReference type="ARBA" id="ARBA00022729"/>
    </source>
</evidence>
<dbReference type="GO" id="GO:0016020">
    <property type="term" value="C:membrane"/>
    <property type="evidence" value="ECO:0007669"/>
    <property type="project" value="UniProtKB-SubCell"/>
</dbReference>
<gene>
    <name evidence="12" type="ORF">AB205_0119530</name>
</gene>
<dbReference type="GO" id="GO:0004720">
    <property type="term" value="F:protein-lysine 6-oxidase activity"/>
    <property type="evidence" value="ECO:0007669"/>
    <property type="project" value="TreeGrafter"/>
</dbReference>
<dbReference type="SMART" id="SM00202">
    <property type="entry name" value="SR"/>
    <property type="match status" value="1"/>
</dbReference>
<dbReference type="GO" id="GO:0005615">
    <property type="term" value="C:extracellular space"/>
    <property type="evidence" value="ECO:0007669"/>
    <property type="project" value="TreeGrafter"/>
</dbReference>
<evidence type="ECO:0000256" key="1">
    <source>
        <dbReference type="ARBA" id="ARBA00004167"/>
    </source>
</evidence>
<dbReference type="EMBL" id="KV933410">
    <property type="protein sequence ID" value="PIO31370.1"/>
    <property type="molecule type" value="Genomic_DNA"/>
</dbReference>
<accession>A0A2G9RTZ9</accession>
<keyword evidence="3 10" id="KW-0732">Signal</keyword>
<comment type="subcellular location">
    <subcellularLocation>
        <location evidence="1">Membrane</location>
        <topology evidence="1">Single-pass membrane protein</topology>
    </subcellularLocation>
</comment>
<dbReference type="PANTHER" id="PTHR45817">
    <property type="entry name" value="LYSYL OXIDASE-LIKE-RELATED"/>
    <property type="match status" value="1"/>
</dbReference>
<name>A0A2G9RTZ9_AQUCT</name>
<evidence type="ECO:0000256" key="10">
    <source>
        <dbReference type="SAM" id="SignalP"/>
    </source>
</evidence>
<reference evidence="13" key="1">
    <citation type="journal article" date="2017" name="Nat. Commun.">
        <title>The North American bullfrog draft genome provides insight into hormonal regulation of long noncoding RNA.</title>
        <authorList>
            <person name="Hammond S.A."/>
            <person name="Warren R.L."/>
            <person name="Vandervalk B.P."/>
            <person name="Kucuk E."/>
            <person name="Khan H."/>
            <person name="Gibb E.A."/>
            <person name="Pandoh P."/>
            <person name="Kirk H."/>
            <person name="Zhao Y."/>
            <person name="Jones M."/>
            <person name="Mungall A.J."/>
            <person name="Coope R."/>
            <person name="Pleasance S."/>
            <person name="Moore R.A."/>
            <person name="Holt R.A."/>
            <person name="Round J.M."/>
            <person name="Ohora S."/>
            <person name="Walle B.V."/>
            <person name="Veldhoen N."/>
            <person name="Helbing C.C."/>
            <person name="Birol I."/>
        </authorList>
    </citation>
    <scope>NUCLEOTIDE SEQUENCE [LARGE SCALE GENOMIC DNA]</scope>
</reference>
<dbReference type="SUPFAM" id="SSF56487">
    <property type="entry name" value="SRCR-like"/>
    <property type="match status" value="1"/>
</dbReference>
<evidence type="ECO:0000256" key="9">
    <source>
        <dbReference type="PROSITE-ProRule" id="PRU00196"/>
    </source>
</evidence>
<keyword evidence="5" id="KW-1133">Transmembrane helix</keyword>
<feature type="chain" id="PRO_5013890251" description="SRCR domain-containing protein" evidence="10">
    <location>
        <begin position="25"/>
        <end position="208"/>
    </location>
</feature>
<dbReference type="InterPro" id="IPR001190">
    <property type="entry name" value="SRCR"/>
</dbReference>
<dbReference type="PROSITE" id="PS51257">
    <property type="entry name" value="PROKAR_LIPOPROTEIN"/>
    <property type="match status" value="1"/>
</dbReference>
<evidence type="ECO:0000256" key="5">
    <source>
        <dbReference type="ARBA" id="ARBA00022989"/>
    </source>
</evidence>
<dbReference type="InterPro" id="IPR050912">
    <property type="entry name" value="LOX-like_protein"/>
</dbReference>
<evidence type="ECO:0000256" key="4">
    <source>
        <dbReference type="ARBA" id="ARBA00022737"/>
    </source>
</evidence>
<evidence type="ECO:0000256" key="6">
    <source>
        <dbReference type="ARBA" id="ARBA00023136"/>
    </source>
</evidence>
<dbReference type="PRINTS" id="PR00258">
    <property type="entry name" value="SPERACTRCPTR"/>
</dbReference>
<evidence type="ECO:0000313" key="13">
    <source>
        <dbReference type="Proteomes" id="UP000228934"/>
    </source>
</evidence>
<dbReference type="GO" id="GO:0030199">
    <property type="term" value="P:collagen fibril organization"/>
    <property type="evidence" value="ECO:0007669"/>
    <property type="project" value="TreeGrafter"/>
</dbReference>
<keyword evidence="2" id="KW-0812">Transmembrane</keyword>
<feature type="disulfide bond" evidence="9">
    <location>
        <begin position="131"/>
        <end position="141"/>
    </location>
</feature>
<evidence type="ECO:0000313" key="12">
    <source>
        <dbReference type="EMBL" id="PIO31370.1"/>
    </source>
</evidence>
<keyword evidence="8" id="KW-0325">Glycoprotein</keyword>
<evidence type="ECO:0000256" key="8">
    <source>
        <dbReference type="ARBA" id="ARBA00023180"/>
    </source>
</evidence>
<dbReference type="InterPro" id="IPR036772">
    <property type="entry name" value="SRCR-like_dom_sf"/>
</dbReference>
<dbReference type="Pfam" id="PF00530">
    <property type="entry name" value="SRCR"/>
    <property type="match status" value="1"/>
</dbReference>
<dbReference type="Proteomes" id="UP000228934">
    <property type="component" value="Unassembled WGS sequence"/>
</dbReference>
<evidence type="ECO:0000256" key="2">
    <source>
        <dbReference type="ARBA" id="ARBA00022692"/>
    </source>
</evidence>
<dbReference type="PANTHER" id="PTHR45817:SF5">
    <property type="entry name" value="LYSYL OXIDASE HOMOLOG 4"/>
    <property type="match status" value="1"/>
</dbReference>
<dbReference type="OrthoDB" id="547291at2759"/>
<evidence type="ECO:0000259" key="11">
    <source>
        <dbReference type="PROSITE" id="PS50287"/>
    </source>
</evidence>
<dbReference type="Gene3D" id="3.10.250.10">
    <property type="entry name" value="SRCR-like domain"/>
    <property type="match status" value="1"/>
</dbReference>
<feature type="domain" description="SRCR" evidence="11">
    <location>
        <begin position="35"/>
        <end position="162"/>
    </location>
</feature>
<keyword evidence="4" id="KW-0677">Repeat</keyword>
<protein>
    <recommendedName>
        <fullName evidence="11">SRCR domain-containing protein</fullName>
    </recommendedName>
</protein>
<feature type="signal peptide" evidence="10">
    <location>
        <begin position="1"/>
        <end position="24"/>
    </location>
</feature>
<sequence length="208" mass="22960">MKIFQNAVCLFIGSLSCLIDFCCQQLQAGAPQIQLRLVGTSRVPNEGRLEVLYNGKWGTVCDDDFNLEVANVVCRQLGFEMAMNWAHSAKYGQGEDAFNNDTSDDATQAANSKAMCLLGFVGPIWLDNVRCSGVETSLIECESNGWGVTDCKHSEDVGILCSTSRLQGAPPPQTITAQVVTAFYFTIFSFIDELMTLQTQIQHLIHRY</sequence>